<dbReference type="PROSITE" id="PS50043">
    <property type="entry name" value="HTH_LUXR_2"/>
    <property type="match status" value="1"/>
</dbReference>
<evidence type="ECO:0000313" key="4">
    <source>
        <dbReference type="Proteomes" id="UP000033740"/>
    </source>
</evidence>
<keyword evidence="1" id="KW-0238">DNA-binding</keyword>
<organism evidence="3 4">
    <name type="scientific">Microbacterium azadirachtae</name>
    <dbReference type="NCBI Taxonomy" id="582680"/>
    <lineage>
        <taxon>Bacteria</taxon>
        <taxon>Bacillati</taxon>
        <taxon>Actinomycetota</taxon>
        <taxon>Actinomycetes</taxon>
        <taxon>Micrococcales</taxon>
        <taxon>Microbacteriaceae</taxon>
        <taxon>Microbacterium</taxon>
    </lineage>
</organism>
<reference evidence="3 4" key="1">
    <citation type="submission" date="2015-02" db="EMBL/GenBank/DDBJ databases">
        <title>Draft genome sequences of ten Microbacterium spp. with emphasis on heavy metal contaminated environments.</title>
        <authorList>
            <person name="Corretto E."/>
        </authorList>
    </citation>
    <scope>NUCLEOTIDE SEQUENCE [LARGE SCALE GENOMIC DNA]</scope>
    <source>
        <strain evidence="3 4">ARN176</strain>
    </source>
</reference>
<accession>A0A0F0LMY6</accession>
<dbReference type="AlphaFoldDB" id="A0A0F0LMY6"/>
<dbReference type="GO" id="GO:0006355">
    <property type="term" value="P:regulation of DNA-templated transcription"/>
    <property type="evidence" value="ECO:0007669"/>
    <property type="project" value="InterPro"/>
</dbReference>
<dbReference type="PRINTS" id="PR00038">
    <property type="entry name" value="HTHLUXR"/>
</dbReference>
<dbReference type="Gene3D" id="1.10.10.10">
    <property type="entry name" value="Winged helix-like DNA-binding domain superfamily/Winged helix DNA-binding domain"/>
    <property type="match status" value="1"/>
</dbReference>
<comment type="caution">
    <text evidence="3">The sequence shown here is derived from an EMBL/GenBank/DDBJ whole genome shotgun (WGS) entry which is preliminary data.</text>
</comment>
<dbReference type="InterPro" id="IPR036388">
    <property type="entry name" value="WH-like_DNA-bd_sf"/>
</dbReference>
<dbReference type="Proteomes" id="UP000033740">
    <property type="component" value="Unassembled WGS sequence"/>
</dbReference>
<proteinExistence type="predicted"/>
<evidence type="ECO:0000256" key="1">
    <source>
        <dbReference type="ARBA" id="ARBA00023125"/>
    </source>
</evidence>
<dbReference type="PATRIC" id="fig|582680.6.peg.1177"/>
<dbReference type="InterPro" id="IPR000792">
    <property type="entry name" value="Tscrpt_reg_LuxR_C"/>
</dbReference>
<protein>
    <submittedName>
        <fullName evidence="3">Transcriptional regulatory protein DegU</fullName>
    </submittedName>
</protein>
<dbReference type="InterPro" id="IPR039420">
    <property type="entry name" value="WalR-like"/>
</dbReference>
<dbReference type="PANTHER" id="PTHR43214">
    <property type="entry name" value="TWO-COMPONENT RESPONSE REGULATOR"/>
    <property type="match status" value="1"/>
</dbReference>
<dbReference type="PROSITE" id="PS00622">
    <property type="entry name" value="HTH_LUXR_1"/>
    <property type="match status" value="1"/>
</dbReference>
<dbReference type="CDD" id="cd06170">
    <property type="entry name" value="LuxR_C_like"/>
    <property type="match status" value="1"/>
</dbReference>
<dbReference type="EMBL" id="JYIX01000030">
    <property type="protein sequence ID" value="KJL34044.1"/>
    <property type="molecule type" value="Genomic_DNA"/>
</dbReference>
<dbReference type="Pfam" id="PF00196">
    <property type="entry name" value="GerE"/>
    <property type="match status" value="1"/>
</dbReference>
<keyword evidence="4" id="KW-1185">Reference proteome</keyword>
<dbReference type="SUPFAM" id="SSF46894">
    <property type="entry name" value="C-terminal effector domain of the bipartite response regulators"/>
    <property type="match status" value="1"/>
</dbReference>
<dbReference type="SUPFAM" id="SSF52172">
    <property type="entry name" value="CheY-like"/>
    <property type="match status" value="1"/>
</dbReference>
<dbReference type="InterPro" id="IPR016032">
    <property type="entry name" value="Sig_transdc_resp-reg_C-effctor"/>
</dbReference>
<dbReference type="SMART" id="SM00421">
    <property type="entry name" value="HTH_LUXR"/>
    <property type="match status" value="1"/>
</dbReference>
<feature type="domain" description="HTH luxR-type" evidence="2">
    <location>
        <begin position="148"/>
        <end position="213"/>
    </location>
</feature>
<dbReference type="STRING" id="582680.RS86_01142"/>
<dbReference type="Gene3D" id="3.40.50.2300">
    <property type="match status" value="1"/>
</dbReference>
<name>A0A0F0LMY6_9MICO</name>
<gene>
    <name evidence="3" type="primary">degU_3</name>
    <name evidence="3" type="ORF">RS86_01142</name>
</gene>
<dbReference type="InterPro" id="IPR011006">
    <property type="entry name" value="CheY-like_superfamily"/>
</dbReference>
<evidence type="ECO:0000259" key="2">
    <source>
        <dbReference type="PROSITE" id="PS50043"/>
    </source>
</evidence>
<dbReference type="GO" id="GO:0003677">
    <property type="term" value="F:DNA binding"/>
    <property type="evidence" value="ECO:0007669"/>
    <property type="project" value="UniProtKB-KW"/>
</dbReference>
<evidence type="ECO:0000313" key="3">
    <source>
        <dbReference type="EMBL" id="KJL34044.1"/>
    </source>
</evidence>
<sequence>MAAPCVTIVSADTLLAAALSTLLCEKGVFDVSAAKSFEDVTAGNPDRPSAVVYDLSGAGPLDPGPIAAFTSGGRKAPVIVLTTSESFDVVPALLDAGVRGIVGRDADADEFVTAVTEVAGGRIFVSRGMMDLLVAHVARCPVDRAAAHLQDAESLAPRERDIVRLLSTGMTNREIAAALHVSEGTVKTHLGRVMVKWSVRDRLQVVLRAIGRLHVTPADPGGGAEGSEAPR</sequence>